<dbReference type="Proteomes" id="UP000184474">
    <property type="component" value="Unassembled WGS sequence"/>
</dbReference>
<dbReference type="PANTHER" id="PTHR36452:SF1">
    <property type="entry name" value="DUF2461 DOMAIN-CONTAINING PROTEIN"/>
    <property type="match status" value="1"/>
</dbReference>
<sequence>MTEPLLLAPFGFLSQLRQHNDRDWFNAHKDQYLAVHQQVIKLADRVLEGLTIHDDLETPTGKKSLHRIYRDVRFSKDKTPYSTHFGGSFKRASAERRGGYYYHLEPGNTFVIGGFWSPSAEDLLQIRKQIQQDPEPLRDILNSNAFQSQFGELLGTQLKTSPRGFDPEDNAIELLRYKQFLIQHKFTDEEAMRTDFDQLIVEQFTHMRPFFDYMSEILTTDLNGESLL</sequence>
<dbReference type="NCBIfam" id="TIGR02453">
    <property type="entry name" value="TIGR02453 family protein"/>
    <property type="match status" value="1"/>
</dbReference>
<keyword evidence="2" id="KW-1185">Reference proteome</keyword>
<dbReference type="PIRSF" id="PIRSF028451">
    <property type="entry name" value="UCP028451"/>
    <property type="match status" value="1"/>
</dbReference>
<organism evidence="1 2">
    <name type="scientific">Reichenbachiella agariperforans</name>
    <dbReference type="NCBI Taxonomy" id="156994"/>
    <lineage>
        <taxon>Bacteria</taxon>
        <taxon>Pseudomonadati</taxon>
        <taxon>Bacteroidota</taxon>
        <taxon>Cytophagia</taxon>
        <taxon>Cytophagales</taxon>
        <taxon>Reichenbachiellaceae</taxon>
        <taxon>Reichenbachiella</taxon>
    </lineage>
</organism>
<dbReference type="InterPro" id="IPR012808">
    <property type="entry name" value="CHP02453"/>
</dbReference>
<accession>A0A1M6NXX4</accession>
<dbReference type="Pfam" id="PF09365">
    <property type="entry name" value="DUF2461"/>
    <property type="match status" value="1"/>
</dbReference>
<dbReference type="RefSeq" id="WP_073121474.1">
    <property type="nucleotide sequence ID" value="NZ_FRAA01000002.1"/>
</dbReference>
<protein>
    <submittedName>
        <fullName evidence="1">TIGR02453 family protein</fullName>
    </submittedName>
</protein>
<evidence type="ECO:0000313" key="1">
    <source>
        <dbReference type="EMBL" id="SHK00484.1"/>
    </source>
</evidence>
<dbReference type="InterPro" id="IPR015996">
    <property type="entry name" value="UCP028451"/>
</dbReference>
<reference evidence="2" key="1">
    <citation type="submission" date="2016-11" db="EMBL/GenBank/DDBJ databases">
        <authorList>
            <person name="Varghese N."/>
            <person name="Submissions S."/>
        </authorList>
    </citation>
    <scope>NUCLEOTIDE SEQUENCE [LARGE SCALE GENOMIC DNA]</scope>
    <source>
        <strain evidence="2">DSM 26134</strain>
    </source>
</reference>
<dbReference type="EMBL" id="FRAA01000002">
    <property type="protein sequence ID" value="SHK00484.1"/>
    <property type="molecule type" value="Genomic_DNA"/>
</dbReference>
<gene>
    <name evidence="1" type="ORF">SAMN04488028_102459</name>
</gene>
<evidence type="ECO:0000313" key="2">
    <source>
        <dbReference type="Proteomes" id="UP000184474"/>
    </source>
</evidence>
<name>A0A1M6NXX4_REIAG</name>
<dbReference type="AlphaFoldDB" id="A0A1M6NXX4"/>
<dbReference type="STRING" id="156994.SAMN04488028_102459"/>
<dbReference type="PANTHER" id="PTHR36452">
    <property type="entry name" value="CHROMOSOME 12, WHOLE GENOME SHOTGUN SEQUENCE"/>
    <property type="match status" value="1"/>
</dbReference>
<proteinExistence type="predicted"/>